<dbReference type="InterPro" id="IPR023214">
    <property type="entry name" value="HAD_sf"/>
</dbReference>
<dbReference type="GO" id="GO:0008253">
    <property type="term" value="F:5'-nucleotidase activity"/>
    <property type="evidence" value="ECO:0007669"/>
    <property type="project" value="TreeGrafter"/>
</dbReference>
<dbReference type="SUPFAM" id="SSF56784">
    <property type="entry name" value="HAD-like"/>
    <property type="match status" value="1"/>
</dbReference>
<accession>A0A4Y6Q1Z3</accession>
<dbReference type="GO" id="GO:0046872">
    <property type="term" value="F:metal ion binding"/>
    <property type="evidence" value="ECO:0007669"/>
    <property type="project" value="UniProtKB-KW"/>
</dbReference>
<gene>
    <name evidence="6" type="ORF">FIV42_28660</name>
</gene>
<evidence type="ECO:0000256" key="1">
    <source>
        <dbReference type="ARBA" id="ARBA00009589"/>
    </source>
</evidence>
<dbReference type="InterPro" id="IPR036412">
    <property type="entry name" value="HAD-like_sf"/>
</dbReference>
<keyword evidence="7" id="KW-1185">Reference proteome</keyword>
<dbReference type="Pfam" id="PF05761">
    <property type="entry name" value="5_nucleotid"/>
    <property type="match status" value="1"/>
</dbReference>
<proteinExistence type="inferred from homology"/>
<dbReference type="NCBIfam" id="TIGR02244">
    <property type="entry name" value="HAD-IG-Ncltidse"/>
    <property type="match status" value="1"/>
</dbReference>
<dbReference type="PIRSF" id="PIRSF017434">
    <property type="entry name" value="Purine_5'-nucleotidase"/>
    <property type="match status" value="1"/>
</dbReference>
<dbReference type="InterPro" id="IPR008380">
    <property type="entry name" value="HAD-SF_hydro_IG_5-nucl"/>
</dbReference>
<organism evidence="6 7">
    <name type="scientific">Persicimonas caeni</name>
    <dbReference type="NCBI Taxonomy" id="2292766"/>
    <lineage>
        <taxon>Bacteria</taxon>
        <taxon>Deltaproteobacteria</taxon>
        <taxon>Bradymonadales</taxon>
        <taxon>Bradymonadaceae</taxon>
        <taxon>Persicimonas</taxon>
    </lineage>
</organism>
<accession>A0A5B8YDC5</accession>
<dbReference type="RefSeq" id="WP_141201017.1">
    <property type="nucleotide sequence ID" value="NZ_CP041186.1"/>
</dbReference>
<keyword evidence="5" id="KW-0175">Coiled coil</keyword>
<dbReference type="Gene3D" id="3.40.50.1000">
    <property type="entry name" value="HAD superfamily/HAD-like"/>
    <property type="match status" value="1"/>
</dbReference>
<keyword evidence="3" id="KW-0378">Hydrolase</keyword>
<keyword evidence="4" id="KW-0460">Magnesium</keyword>
<dbReference type="AlphaFoldDB" id="A0A4Y6Q1Z3"/>
<evidence type="ECO:0000256" key="2">
    <source>
        <dbReference type="ARBA" id="ARBA00022723"/>
    </source>
</evidence>
<dbReference type="Proteomes" id="UP000315995">
    <property type="component" value="Chromosome"/>
</dbReference>
<evidence type="ECO:0000313" key="6">
    <source>
        <dbReference type="EMBL" id="QDG54573.1"/>
    </source>
</evidence>
<dbReference type="OrthoDB" id="1488958at2"/>
<evidence type="ECO:0000256" key="4">
    <source>
        <dbReference type="ARBA" id="ARBA00022842"/>
    </source>
</evidence>
<dbReference type="InterPro" id="IPR016695">
    <property type="entry name" value="Pur_nucleotidase"/>
</dbReference>
<comment type="similarity">
    <text evidence="1">Belongs to the 5'(3')-deoxyribonucleotidase family.</text>
</comment>
<keyword evidence="2" id="KW-0479">Metal-binding</keyword>
<evidence type="ECO:0000256" key="5">
    <source>
        <dbReference type="SAM" id="Coils"/>
    </source>
</evidence>
<evidence type="ECO:0000256" key="3">
    <source>
        <dbReference type="ARBA" id="ARBA00022801"/>
    </source>
</evidence>
<dbReference type="PANTHER" id="PTHR12103">
    <property type="entry name" value="5'-NUCLEOTIDASE DOMAIN-CONTAINING"/>
    <property type="match status" value="1"/>
</dbReference>
<evidence type="ECO:0000313" key="7">
    <source>
        <dbReference type="Proteomes" id="UP000315995"/>
    </source>
</evidence>
<protein>
    <submittedName>
        <fullName evidence="6">HAD-IG family 5'-nucleotidase</fullName>
    </submittedName>
</protein>
<feature type="coiled-coil region" evidence="5">
    <location>
        <begin position="352"/>
        <end position="386"/>
    </location>
</feature>
<name>A0A4Y6Q1Z3_PERCE</name>
<dbReference type="CDD" id="cd07522">
    <property type="entry name" value="HAD_cN-II"/>
    <property type="match status" value="1"/>
</dbReference>
<dbReference type="EMBL" id="CP041186">
    <property type="protein sequence ID" value="QDG54573.1"/>
    <property type="molecule type" value="Genomic_DNA"/>
</dbReference>
<reference evidence="6 7" key="1">
    <citation type="submission" date="2019-06" db="EMBL/GenBank/DDBJ databases">
        <title>Persicimonas caeni gen. nov., sp. nov., a predatory bacterium isolated from solar saltern.</title>
        <authorList>
            <person name="Wang S."/>
        </authorList>
    </citation>
    <scope>NUCLEOTIDE SEQUENCE [LARGE SCALE GENOMIC DNA]</scope>
    <source>
        <strain evidence="6 7">YN101</strain>
    </source>
</reference>
<sequence length="495" mass="57443">MSKTTADTLYNAYDELDCTRGIYCNRTLNLRSIKAIGYDMDYTLVHYNVDQWEARAYSHVKARLKQEGWPVDDLEFNAEQVTRGLVIDKEGGNVVKANRFGYIKQAMHGTKPMEYGKMRDEYTRTLVALSEPRWRFLNTLFSISAATIYCQLVDLLDAGRLPEILSYEALYDRVQKTLDAAHLEGVLKDEIMSDPERYVEPDPELPLALMDQRESGKKLMLITNSEWKYTQFMMTYAIEQYLPDGMSWKDLFDLVIVSARKPDFFEGNNPIFEVVNEEGLLEPCVGPLKQHGIYLGGNASFIEDYLGVSGDQILYVGDHLFADVNVTKSVLRWRTALIVREFERELRAVQQNRDGQIKIAELMDQKKRLEDRYSQLRLERQRNKRGYAQQTDRAPEALKELMVKIRQELVELDNQIKPLAIEDGQDFNEFWGYLMRAGNDKSHFTRQVERYADIYTSRVSNFLRYTPFMYFRAPRGSLPHDHGLQLGGSEGIRTE</sequence>
<dbReference type="PANTHER" id="PTHR12103:SF22">
    <property type="entry name" value="HAD-SUPERFAMILY HYDROLASE, SUBFAMILY IG, 5'-NUCLEOTIDASE"/>
    <property type="match status" value="1"/>
</dbReference>